<gene>
    <name evidence="2" type="ORF">SCUD_LOCUS5051</name>
</gene>
<dbReference type="WBParaSite" id="SCUD_0000505101-mRNA-1">
    <property type="protein sequence ID" value="SCUD_0000505101-mRNA-1"/>
    <property type="gene ID" value="SCUD_0000505101"/>
</dbReference>
<protein>
    <submittedName>
        <fullName evidence="4">Hexon</fullName>
    </submittedName>
</protein>
<organism evidence="4">
    <name type="scientific">Schistosoma curassoni</name>
    <dbReference type="NCBI Taxonomy" id="6186"/>
    <lineage>
        <taxon>Eukaryota</taxon>
        <taxon>Metazoa</taxon>
        <taxon>Spiralia</taxon>
        <taxon>Lophotrochozoa</taxon>
        <taxon>Platyhelminthes</taxon>
        <taxon>Trematoda</taxon>
        <taxon>Digenea</taxon>
        <taxon>Strigeidida</taxon>
        <taxon>Schistosomatoidea</taxon>
        <taxon>Schistosomatidae</taxon>
        <taxon>Schistosoma</taxon>
    </lineage>
</organism>
<dbReference type="EMBL" id="UZAK01007559">
    <property type="protein sequence ID" value="VDO92725.1"/>
    <property type="molecule type" value="Genomic_DNA"/>
</dbReference>
<reference evidence="2 3" key="2">
    <citation type="submission" date="2018-11" db="EMBL/GenBank/DDBJ databases">
        <authorList>
            <consortium name="Pathogen Informatics"/>
        </authorList>
    </citation>
    <scope>NUCLEOTIDE SEQUENCE [LARGE SCALE GENOMIC DNA]</scope>
    <source>
        <strain evidence="2">Dakar</strain>
        <strain evidence="3">Dakar, Senegal</strain>
    </source>
</reference>
<proteinExistence type="predicted"/>
<evidence type="ECO:0000256" key="1">
    <source>
        <dbReference type="SAM" id="MobiDB-lite"/>
    </source>
</evidence>
<keyword evidence="3" id="KW-1185">Reference proteome</keyword>
<feature type="region of interest" description="Disordered" evidence="1">
    <location>
        <begin position="25"/>
        <end position="53"/>
    </location>
</feature>
<reference evidence="4" key="1">
    <citation type="submission" date="2016-06" db="UniProtKB">
        <authorList>
            <consortium name="WormBaseParasite"/>
        </authorList>
    </citation>
    <scope>IDENTIFICATION</scope>
</reference>
<dbReference type="AlphaFoldDB" id="A0A183JQR2"/>
<evidence type="ECO:0000313" key="4">
    <source>
        <dbReference type="WBParaSite" id="SCUD_0000505101-mRNA-1"/>
    </source>
</evidence>
<sequence length="101" mass="11157">SEEPTQTVQADPDKRWLISAPLEVRKSNSSGGEHTLDGSGIGSTTNGSGRRQYSWETRGTLELHTSLMPKLLTFLGKLYLSFSNPNLRFDSDFSWEGPIGL</sequence>
<evidence type="ECO:0000313" key="3">
    <source>
        <dbReference type="Proteomes" id="UP000279833"/>
    </source>
</evidence>
<name>A0A183JQR2_9TREM</name>
<dbReference type="Proteomes" id="UP000279833">
    <property type="component" value="Unassembled WGS sequence"/>
</dbReference>
<evidence type="ECO:0000313" key="2">
    <source>
        <dbReference type="EMBL" id="VDO92725.1"/>
    </source>
</evidence>
<accession>A0A183JQR2</accession>